<dbReference type="PANTHER" id="PTHR35089">
    <property type="entry name" value="CHAPERONE PROTEIN SKP"/>
    <property type="match status" value="1"/>
</dbReference>
<evidence type="ECO:0000256" key="2">
    <source>
        <dbReference type="ARBA" id="ARBA00022729"/>
    </source>
</evidence>
<dbReference type="InterPro" id="IPR005632">
    <property type="entry name" value="Chaperone_Skp"/>
</dbReference>
<evidence type="ECO:0000256" key="1">
    <source>
        <dbReference type="ARBA" id="ARBA00009091"/>
    </source>
</evidence>
<gene>
    <name evidence="4" type="ORF">SAMN02745171_01395</name>
</gene>
<dbReference type="SMART" id="SM00935">
    <property type="entry name" value="OmpH"/>
    <property type="match status" value="1"/>
</dbReference>
<dbReference type="RefSeq" id="WP_078737299.1">
    <property type="nucleotide sequence ID" value="NZ_FUXE01000015.1"/>
</dbReference>
<reference evidence="5" key="1">
    <citation type="submission" date="2017-02" db="EMBL/GenBank/DDBJ databases">
        <authorList>
            <person name="Varghese N."/>
            <person name="Submissions S."/>
        </authorList>
    </citation>
    <scope>NUCLEOTIDE SEQUENCE [LARGE SCALE GENOMIC DNA]</scope>
    <source>
        <strain evidence="5">ATCC 51356</strain>
    </source>
</reference>
<sequence length="216" mass="23864">MQKFSLKLSGTLLGTFLIFLAPSCSQGGKNDTPAGAKGAVTQEATVAPTALKVAYVQLDSVLNNYQQYKDMQQRLEKKGNDSRASLTAKMNALQRAGADFQQKLQNNQFLTREAAEAEQNRLMKMEQEVQKLNATLSEQMLKEQQAAEEKLYNTIKERIAELNKEWGYDLILTNVRADNMLYGNPDLDITGAVIAGLNEGYTQEATPEATPAPAKK</sequence>
<dbReference type="PANTHER" id="PTHR35089:SF1">
    <property type="entry name" value="CHAPERONE PROTEIN SKP"/>
    <property type="match status" value="1"/>
</dbReference>
<name>A0A1T4PBR6_9PORP</name>
<organism evidence="4 5">
    <name type="scientific">Porphyromonas circumdentaria</name>
    <dbReference type="NCBI Taxonomy" id="29524"/>
    <lineage>
        <taxon>Bacteria</taxon>
        <taxon>Pseudomonadati</taxon>
        <taxon>Bacteroidota</taxon>
        <taxon>Bacteroidia</taxon>
        <taxon>Bacteroidales</taxon>
        <taxon>Porphyromonadaceae</taxon>
        <taxon>Porphyromonas</taxon>
    </lineage>
</organism>
<keyword evidence="5" id="KW-1185">Reference proteome</keyword>
<keyword evidence="2" id="KW-0732">Signal</keyword>
<accession>A0A1T4PBR6</accession>
<dbReference type="SUPFAM" id="SSF111384">
    <property type="entry name" value="OmpH-like"/>
    <property type="match status" value="1"/>
</dbReference>
<protein>
    <submittedName>
        <fullName evidence="4">Periplasmic chaperone for outer membrane proteins Skp</fullName>
    </submittedName>
</protein>
<feature type="coiled-coil region" evidence="3">
    <location>
        <begin position="58"/>
        <end position="165"/>
    </location>
</feature>
<dbReference type="GO" id="GO:0051082">
    <property type="term" value="F:unfolded protein binding"/>
    <property type="evidence" value="ECO:0007669"/>
    <property type="project" value="InterPro"/>
</dbReference>
<dbReference type="Gene3D" id="3.30.910.20">
    <property type="entry name" value="Skp domain"/>
    <property type="match status" value="1"/>
</dbReference>
<dbReference type="Proteomes" id="UP000190121">
    <property type="component" value="Unassembled WGS sequence"/>
</dbReference>
<proteinExistence type="inferred from homology"/>
<dbReference type="AlphaFoldDB" id="A0A1T4PBR6"/>
<dbReference type="OrthoDB" id="1493259at2"/>
<dbReference type="EMBL" id="FUXE01000015">
    <property type="protein sequence ID" value="SJZ88811.1"/>
    <property type="molecule type" value="Genomic_DNA"/>
</dbReference>
<evidence type="ECO:0000313" key="5">
    <source>
        <dbReference type="Proteomes" id="UP000190121"/>
    </source>
</evidence>
<evidence type="ECO:0000256" key="3">
    <source>
        <dbReference type="SAM" id="Coils"/>
    </source>
</evidence>
<dbReference type="STRING" id="29524.SAMN02745171_01395"/>
<dbReference type="GO" id="GO:0005829">
    <property type="term" value="C:cytosol"/>
    <property type="evidence" value="ECO:0007669"/>
    <property type="project" value="TreeGrafter"/>
</dbReference>
<dbReference type="Pfam" id="PF03938">
    <property type="entry name" value="OmpH"/>
    <property type="match status" value="1"/>
</dbReference>
<comment type="similarity">
    <text evidence="1">Belongs to the Skp family.</text>
</comment>
<keyword evidence="3" id="KW-0175">Coiled coil</keyword>
<dbReference type="GO" id="GO:0050821">
    <property type="term" value="P:protein stabilization"/>
    <property type="evidence" value="ECO:0007669"/>
    <property type="project" value="TreeGrafter"/>
</dbReference>
<dbReference type="InterPro" id="IPR024930">
    <property type="entry name" value="Skp_dom_sf"/>
</dbReference>
<evidence type="ECO:0000313" key="4">
    <source>
        <dbReference type="EMBL" id="SJZ88811.1"/>
    </source>
</evidence>